<proteinExistence type="predicted"/>
<organism evidence="2 3">
    <name type="scientific">Jutongia hominis</name>
    <dbReference type="NCBI Taxonomy" id="2763664"/>
    <lineage>
        <taxon>Bacteria</taxon>
        <taxon>Bacillati</taxon>
        <taxon>Bacillota</taxon>
        <taxon>Clostridia</taxon>
        <taxon>Lachnospirales</taxon>
        <taxon>Lachnospiraceae</taxon>
        <taxon>Jutongia</taxon>
    </lineage>
</organism>
<evidence type="ECO:0000256" key="1">
    <source>
        <dbReference type="SAM" id="Coils"/>
    </source>
</evidence>
<evidence type="ECO:0000313" key="3">
    <source>
        <dbReference type="Proteomes" id="UP000637513"/>
    </source>
</evidence>
<reference evidence="2 3" key="1">
    <citation type="submission" date="2020-08" db="EMBL/GenBank/DDBJ databases">
        <title>Genome public.</title>
        <authorList>
            <person name="Liu C."/>
            <person name="Sun Q."/>
        </authorList>
    </citation>
    <scope>NUCLEOTIDE SEQUENCE [LARGE SCALE GENOMIC DNA]</scope>
    <source>
        <strain evidence="2 3">BX3</strain>
    </source>
</reference>
<name>A0ABR7MWM3_9FIRM</name>
<sequence>MKFEEYWNDICKIHLFTKHYLLLAEELATEGDLFLQPLKEHRDAYDHVIRVYATRKGINKVKDSDLYMQKNMTKALGHEYRAFFDTADWLTLICREKINNLLYGKSREEIEKKYSKYKELKKMLLELPNEIAQLRENKDVGKDNISLLDEVDQYVKILDKLLLYYNELVIAIERL</sequence>
<keyword evidence="1" id="KW-0175">Coiled coil</keyword>
<protein>
    <submittedName>
        <fullName evidence="2">Uncharacterized protein</fullName>
    </submittedName>
</protein>
<accession>A0ABR7MWM3</accession>
<dbReference type="RefSeq" id="WP_249305639.1">
    <property type="nucleotide sequence ID" value="NZ_JACRSW010000035.1"/>
</dbReference>
<feature type="coiled-coil region" evidence="1">
    <location>
        <begin position="107"/>
        <end position="137"/>
    </location>
</feature>
<gene>
    <name evidence="2" type="ORF">H8700_10800</name>
</gene>
<dbReference type="EMBL" id="JACRSW010000035">
    <property type="protein sequence ID" value="MBC8558191.1"/>
    <property type="molecule type" value="Genomic_DNA"/>
</dbReference>
<comment type="caution">
    <text evidence="2">The sequence shown here is derived from an EMBL/GenBank/DDBJ whole genome shotgun (WGS) entry which is preliminary data.</text>
</comment>
<dbReference type="Proteomes" id="UP000637513">
    <property type="component" value="Unassembled WGS sequence"/>
</dbReference>
<evidence type="ECO:0000313" key="2">
    <source>
        <dbReference type="EMBL" id="MBC8558191.1"/>
    </source>
</evidence>
<keyword evidence="3" id="KW-1185">Reference proteome</keyword>